<evidence type="ECO:0008006" key="3">
    <source>
        <dbReference type="Google" id="ProtNLM"/>
    </source>
</evidence>
<dbReference type="PANTHER" id="PTHR42877:SF4">
    <property type="entry name" value="FAD_NAD(P)-BINDING DOMAIN-CONTAINING PROTEIN-RELATED"/>
    <property type="match status" value="1"/>
</dbReference>
<dbReference type="RefSeq" id="WP_044485453.1">
    <property type="nucleotide sequence ID" value="NZ_KK328284.1"/>
</dbReference>
<dbReference type="PRINTS" id="PR00411">
    <property type="entry name" value="PNDRDTASEI"/>
</dbReference>
<dbReference type="InterPro" id="IPR036188">
    <property type="entry name" value="FAD/NAD-bd_sf"/>
</dbReference>
<evidence type="ECO:0000313" key="2">
    <source>
        <dbReference type="Proteomes" id="UP000025947"/>
    </source>
</evidence>
<keyword evidence="2" id="KW-1185">Reference proteome</keyword>
<evidence type="ECO:0000313" key="1">
    <source>
        <dbReference type="EMBL" id="KBZ61846.1"/>
    </source>
</evidence>
<dbReference type="PATRIC" id="fig|1324261.3.peg.2782"/>
<name>A0A051TZR4_9MYCO</name>
<dbReference type="EMBL" id="JLXW01000008">
    <property type="protein sequence ID" value="KBZ61846.1"/>
    <property type="molecule type" value="Genomic_DNA"/>
</dbReference>
<accession>A0A051TZR4</accession>
<dbReference type="Proteomes" id="UP000025947">
    <property type="component" value="Unassembled WGS sequence"/>
</dbReference>
<dbReference type="Gene3D" id="3.50.50.60">
    <property type="entry name" value="FAD/NAD(P)-binding domain"/>
    <property type="match status" value="2"/>
</dbReference>
<sequence length="644" mass="71267">MSTGVPVTETAGWAGADPEEVDELRANLRQADPGVLVAVLAQLTGDPAVATRFGSKIAHVPDPPEQAGVTDPETAAQLIEEIITALREPRRADAVPADDRDLFARIAPIALGGEIAPEYLGLLLEQGGFQPSQPVLPRTAKLPADFRVVIMGAGIAGITAALACADAGIDYQIIERNDEVGGTWYTTTYPGIGVDTPSAYYSLSRDINGDWSSYYPQGAEYQAYLVSVADKNDLRTHTRFGTTVEALWWEERRRQWQIQSVGPDGNRDVSYANVVIPAAGYLNRPRWPDLPGRETFSGTSIHSARWDPKLDLTGKRVAIIGAGCTAVQIVDACVDQVAHMTVFQRQPHWVAPRRRASDDVPAYRRWLGTRLPYYANWIRLKSYWGTSDNNYPVILHDEDWAAEHLSISPANDVLLQMCLDYIDRTFGAGSELARKLTPDFAPYGKRIIRDPGGYYAALAREHVDVEASEPARVNEAGIVTEDGRQIDLDVIIYATGYYLDFLSTVDIRGRDGKKLTDEWGDAPRAYRGGMVPGFPNMFISSAPNYSPGHGAGHNFGVEVMVHYVMECLQLMALREAASLEVTQRAYEGYVDRIDATMAGTVWRHTPSAHTYYRSGGRIVIAFPYRLIDFWHDHRAPVEEDLELR</sequence>
<comment type="caution">
    <text evidence="1">The sequence shown here is derived from an EMBL/GenBank/DDBJ whole genome shotgun (WGS) entry which is preliminary data.</text>
</comment>
<dbReference type="PANTHER" id="PTHR42877">
    <property type="entry name" value="L-ORNITHINE N(5)-MONOOXYGENASE-RELATED"/>
    <property type="match status" value="1"/>
</dbReference>
<dbReference type="Pfam" id="PF13738">
    <property type="entry name" value="Pyr_redox_3"/>
    <property type="match status" value="1"/>
</dbReference>
<dbReference type="InterPro" id="IPR051209">
    <property type="entry name" value="FAD-bind_Monooxygenase_sf"/>
</dbReference>
<gene>
    <name evidence="1" type="ORF">K875_02765</name>
</gene>
<protein>
    <recommendedName>
        <fullName evidence="3">Cyclohexanone monooxygenase</fullName>
    </recommendedName>
</protein>
<reference evidence="1 2" key="1">
    <citation type="submission" date="2014-04" db="EMBL/GenBank/DDBJ databases">
        <title>The Genome Sequence of Mycobacterium tuberculosis TKK-01-0051.</title>
        <authorList>
            <consortium name="The Broad Institute Genomics Platform"/>
            <consortium name="The Broad Institute Genome Sequencing Center for Infectious Disease"/>
            <person name="Earl A.M."/>
            <person name="Cohen K."/>
            <person name="Pym A."/>
            <person name="Bishai W."/>
            <person name="Maharaj K."/>
            <person name="Desjardins C."/>
            <person name="Abeel T."/>
            <person name="Young S."/>
            <person name="Zeng Q."/>
            <person name="Gargeya S."/>
            <person name="Abouelleil A."/>
            <person name="Alvarado L."/>
            <person name="Chapman S.B."/>
            <person name="Gainer-Dewar J."/>
            <person name="Goldberg J."/>
            <person name="Griggs A."/>
            <person name="Gujja S."/>
            <person name="Hansen M."/>
            <person name="Howarth C."/>
            <person name="Imamovic A."/>
            <person name="Larimer J."/>
            <person name="Murphy C."/>
            <person name="Naylor J."/>
            <person name="Pearson M."/>
            <person name="Poon T.W."/>
            <person name="Priest M."/>
            <person name="Roberts A."/>
            <person name="Saif S."/>
            <person name="Shea T."/>
            <person name="Sykes S."/>
            <person name="Wortman J."/>
            <person name="Nusbaum C."/>
            <person name="Birren B."/>
        </authorList>
    </citation>
    <scope>NUCLEOTIDE SEQUENCE [LARGE SCALE GENOMIC DNA]</scope>
    <source>
        <strain evidence="1 2">TKK-01-0051</strain>
    </source>
</reference>
<dbReference type="SUPFAM" id="SSF51905">
    <property type="entry name" value="FAD/NAD(P)-binding domain"/>
    <property type="match status" value="2"/>
</dbReference>
<proteinExistence type="predicted"/>
<dbReference type="HOGENOM" id="CLU_006937_7_1_11"/>
<dbReference type="PRINTS" id="PR00368">
    <property type="entry name" value="FADPNR"/>
</dbReference>
<organism evidence="1 2">
    <name type="scientific">Mycobacterium [tuberculosis] TKK-01-0051</name>
    <dbReference type="NCBI Taxonomy" id="1324261"/>
    <lineage>
        <taxon>Bacteria</taxon>
        <taxon>Bacillati</taxon>
        <taxon>Actinomycetota</taxon>
        <taxon>Actinomycetes</taxon>
        <taxon>Mycobacteriales</taxon>
        <taxon>Mycobacteriaceae</taxon>
        <taxon>Mycobacterium</taxon>
        <taxon>Mycobacterium avium complex (MAC)</taxon>
    </lineage>
</organism>
<dbReference type="AlphaFoldDB" id="A0A051TZR4"/>